<comment type="caution">
    <text evidence="1">The sequence shown here is derived from an EMBL/GenBank/DDBJ whole genome shotgun (WGS) entry which is preliminary data.</text>
</comment>
<organism evidence="1 2">
    <name type="scientific">Aspergillus cavernicola</name>
    <dbReference type="NCBI Taxonomy" id="176166"/>
    <lineage>
        <taxon>Eukaryota</taxon>
        <taxon>Fungi</taxon>
        <taxon>Dikarya</taxon>
        <taxon>Ascomycota</taxon>
        <taxon>Pezizomycotina</taxon>
        <taxon>Eurotiomycetes</taxon>
        <taxon>Eurotiomycetidae</taxon>
        <taxon>Eurotiales</taxon>
        <taxon>Aspergillaceae</taxon>
        <taxon>Aspergillus</taxon>
        <taxon>Aspergillus subgen. Nidulantes</taxon>
    </lineage>
</organism>
<reference evidence="1 2" key="1">
    <citation type="submission" date="2024-07" db="EMBL/GenBank/DDBJ databases">
        <title>Section-level genome sequencing and comparative genomics of Aspergillus sections Usti and Cavernicolus.</title>
        <authorList>
            <consortium name="Lawrence Berkeley National Laboratory"/>
            <person name="Nybo J.L."/>
            <person name="Vesth T.C."/>
            <person name="Theobald S."/>
            <person name="Frisvad J.C."/>
            <person name="Larsen T.O."/>
            <person name="Kjaerboelling I."/>
            <person name="Rothschild-Mancinelli K."/>
            <person name="Lyhne E.K."/>
            <person name="Kogle M.E."/>
            <person name="Barry K."/>
            <person name="Clum A."/>
            <person name="Na H."/>
            <person name="Ledsgaard L."/>
            <person name="Lin J."/>
            <person name="Lipzen A."/>
            <person name="Kuo A."/>
            <person name="Riley R."/>
            <person name="Mondo S."/>
            <person name="LaButti K."/>
            <person name="Haridas S."/>
            <person name="Pangalinan J."/>
            <person name="Salamov A.A."/>
            <person name="Simmons B.A."/>
            <person name="Magnuson J.K."/>
            <person name="Chen J."/>
            <person name="Drula E."/>
            <person name="Henrissat B."/>
            <person name="Wiebenga A."/>
            <person name="Lubbers R.J."/>
            <person name="Gomes A.C."/>
            <person name="Makela M.R."/>
            <person name="Stajich J."/>
            <person name="Grigoriev I.V."/>
            <person name="Mortensen U.H."/>
            <person name="De vries R.P."/>
            <person name="Baker S.E."/>
            <person name="Andersen M.R."/>
        </authorList>
    </citation>
    <scope>NUCLEOTIDE SEQUENCE [LARGE SCALE GENOMIC DNA]</scope>
    <source>
        <strain evidence="1 2">CBS 600.67</strain>
    </source>
</reference>
<dbReference type="Proteomes" id="UP001610335">
    <property type="component" value="Unassembled WGS sequence"/>
</dbReference>
<protein>
    <recommendedName>
        <fullName evidence="3">BTB domain-containing protein</fullName>
    </recommendedName>
</protein>
<dbReference type="PANTHER" id="PTHR47843:SF5">
    <property type="entry name" value="BTB_POZ DOMAIN PROTEIN"/>
    <property type="match status" value="1"/>
</dbReference>
<dbReference type="InterPro" id="IPR011333">
    <property type="entry name" value="SKP1/BTB/POZ_sf"/>
</dbReference>
<dbReference type="Gene3D" id="3.30.710.10">
    <property type="entry name" value="Potassium Channel Kv1.1, Chain A"/>
    <property type="match status" value="1"/>
</dbReference>
<dbReference type="EMBL" id="JBFXLS010000168">
    <property type="protein sequence ID" value="KAL2812671.1"/>
    <property type="molecule type" value="Genomic_DNA"/>
</dbReference>
<dbReference type="PANTHER" id="PTHR47843">
    <property type="entry name" value="BTB DOMAIN-CONTAINING PROTEIN-RELATED"/>
    <property type="match status" value="1"/>
</dbReference>
<gene>
    <name evidence="1" type="ORF">BDW59DRAFT_178521</name>
</gene>
<keyword evidence="2" id="KW-1185">Reference proteome</keyword>
<proteinExistence type="predicted"/>
<sequence>MDFQFQVPGPLTGEFTVHSYPFATLMNGGMIEAKIRRVEWQDVEGKTFTRLCEYAYLGDYTPPRLKRWLRSHHGWYGPEEEADDRPSPVPDAIEYEYPTTETAIDPDPWKLPYKEKNIWTRHLRDRFSNLTINAPPRAHHLNDFVPKQNTGPREDFTPVFLGHIQLYILADQYGIEALCQLVLAKLAKTLTNFKLYRTSHVGVLESVRFVYSDKYRNISGIAPSRRLAVCYVISVLGQLGDAEAFQDLLADGGDFVSDFWTILWNQE</sequence>
<evidence type="ECO:0000313" key="2">
    <source>
        <dbReference type="Proteomes" id="UP001610335"/>
    </source>
</evidence>
<accession>A0ABR4HB28</accession>
<name>A0ABR4HB28_9EURO</name>
<evidence type="ECO:0008006" key="3">
    <source>
        <dbReference type="Google" id="ProtNLM"/>
    </source>
</evidence>
<evidence type="ECO:0000313" key="1">
    <source>
        <dbReference type="EMBL" id="KAL2812671.1"/>
    </source>
</evidence>